<name>A0ABV7Z802_9DEIO</name>
<accession>A0ABV7Z802</accession>
<dbReference type="Proteomes" id="UP001595803">
    <property type="component" value="Unassembled WGS sequence"/>
</dbReference>
<comment type="similarity">
    <text evidence="1">Belongs to the DinB family.</text>
</comment>
<dbReference type="InterPro" id="IPR007837">
    <property type="entry name" value="DinB"/>
</dbReference>
<dbReference type="EMBL" id="JBHRZG010000008">
    <property type="protein sequence ID" value="MFC3832815.1"/>
    <property type="molecule type" value="Genomic_DNA"/>
</dbReference>
<reference evidence="4" key="1">
    <citation type="journal article" date="2019" name="Int. J. Syst. Evol. Microbiol.">
        <title>The Global Catalogue of Microorganisms (GCM) 10K type strain sequencing project: providing services to taxonomists for standard genome sequencing and annotation.</title>
        <authorList>
            <consortium name="The Broad Institute Genomics Platform"/>
            <consortium name="The Broad Institute Genome Sequencing Center for Infectious Disease"/>
            <person name="Wu L."/>
            <person name="Ma J."/>
        </authorList>
    </citation>
    <scope>NUCLEOTIDE SEQUENCE [LARGE SCALE GENOMIC DNA]</scope>
    <source>
        <strain evidence="4">CCTCC AB 2017081</strain>
    </source>
</reference>
<dbReference type="SUPFAM" id="SSF109854">
    <property type="entry name" value="DinB/YfiT-like putative metalloenzymes"/>
    <property type="match status" value="1"/>
</dbReference>
<evidence type="ECO:0000313" key="3">
    <source>
        <dbReference type="EMBL" id="MFC3832815.1"/>
    </source>
</evidence>
<protein>
    <submittedName>
        <fullName evidence="3">DinB family protein</fullName>
    </submittedName>
</protein>
<gene>
    <name evidence="3" type="ORF">ACFOSB_08090</name>
</gene>
<dbReference type="RefSeq" id="WP_322473944.1">
    <property type="nucleotide sequence ID" value="NZ_JBHRZG010000008.1"/>
</dbReference>
<evidence type="ECO:0000313" key="4">
    <source>
        <dbReference type="Proteomes" id="UP001595803"/>
    </source>
</evidence>
<sequence>MTAPTATTSPSVLTLQGLLTHWQGHRGLTRRVILAFPEDQLFTFSIGGMRSFGELAWEAYGVSAYNHQGLTTDDWSWNPPQGELPRDRAALLAAWDALTPQLDAALPAAEPTYLTTPQTMAWGTMSPLVSVQYAIDNEIHHRGQGYVYLRALGIEPPAFYER</sequence>
<evidence type="ECO:0000256" key="1">
    <source>
        <dbReference type="ARBA" id="ARBA00008635"/>
    </source>
</evidence>
<keyword evidence="4" id="KW-1185">Reference proteome</keyword>
<proteinExistence type="inferred from homology"/>
<comment type="caution">
    <text evidence="3">The sequence shown here is derived from an EMBL/GenBank/DDBJ whole genome shotgun (WGS) entry which is preliminary data.</text>
</comment>
<keyword evidence="2" id="KW-0479">Metal-binding</keyword>
<organism evidence="3 4">
    <name type="scientific">Deinococcus rufus</name>
    <dbReference type="NCBI Taxonomy" id="2136097"/>
    <lineage>
        <taxon>Bacteria</taxon>
        <taxon>Thermotogati</taxon>
        <taxon>Deinococcota</taxon>
        <taxon>Deinococci</taxon>
        <taxon>Deinococcales</taxon>
        <taxon>Deinococcaceae</taxon>
        <taxon>Deinococcus</taxon>
    </lineage>
</organism>
<dbReference type="InterPro" id="IPR034660">
    <property type="entry name" value="DinB/YfiT-like"/>
</dbReference>
<dbReference type="Gene3D" id="1.20.120.450">
    <property type="entry name" value="dinb family like domain"/>
    <property type="match status" value="1"/>
</dbReference>
<evidence type="ECO:0000256" key="2">
    <source>
        <dbReference type="ARBA" id="ARBA00022723"/>
    </source>
</evidence>
<dbReference type="Pfam" id="PF05163">
    <property type="entry name" value="DinB"/>
    <property type="match status" value="1"/>
</dbReference>